<dbReference type="EMBL" id="WUTW01000001">
    <property type="protein sequence ID" value="MXQ63027.1"/>
    <property type="molecule type" value="Genomic_DNA"/>
</dbReference>
<name>A0A6I4VYI3_9ACTN</name>
<feature type="region of interest" description="Disordered" evidence="1">
    <location>
        <begin position="42"/>
        <end position="65"/>
    </location>
</feature>
<dbReference type="InterPro" id="IPR032716">
    <property type="entry name" value="ACC_epsilon"/>
</dbReference>
<accession>A0A6I4VYI3</accession>
<sequence>MSAPVLRVVRGAPDADELAALVAVLLSRARRVPPVAAVPRRRRPDRGVFCPPTSWRASTEPNRSW</sequence>
<evidence type="ECO:0000256" key="1">
    <source>
        <dbReference type="SAM" id="MobiDB-lite"/>
    </source>
</evidence>
<feature type="compositionally biased region" description="Polar residues" evidence="1">
    <location>
        <begin position="55"/>
        <end position="65"/>
    </location>
</feature>
<keyword evidence="3" id="KW-1185">Reference proteome</keyword>
<organism evidence="2 3">
    <name type="scientific">Actinomadura rayongensis</name>
    <dbReference type="NCBI Taxonomy" id="1429076"/>
    <lineage>
        <taxon>Bacteria</taxon>
        <taxon>Bacillati</taxon>
        <taxon>Actinomycetota</taxon>
        <taxon>Actinomycetes</taxon>
        <taxon>Streptosporangiales</taxon>
        <taxon>Thermomonosporaceae</taxon>
        <taxon>Actinomadura</taxon>
    </lineage>
</organism>
<dbReference type="RefSeq" id="WP_161101239.1">
    <property type="nucleotide sequence ID" value="NZ_JBHLYI010000002.1"/>
</dbReference>
<comment type="caution">
    <text evidence="2">The sequence shown here is derived from an EMBL/GenBank/DDBJ whole genome shotgun (WGS) entry which is preliminary data.</text>
</comment>
<dbReference type="GO" id="GO:0004658">
    <property type="term" value="F:propionyl-CoA carboxylase activity"/>
    <property type="evidence" value="ECO:0007669"/>
    <property type="project" value="InterPro"/>
</dbReference>
<evidence type="ECO:0000313" key="2">
    <source>
        <dbReference type="EMBL" id="MXQ63027.1"/>
    </source>
</evidence>
<protein>
    <submittedName>
        <fullName evidence="2">Acyl-CoA carboxylase subunit epsilon</fullName>
    </submittedName>
</protein>
<dbReference type="GO" id="GO:0003989">
    <property type="term" value="F:acetyl-CoA carboxylase activity"/>
    <property type="evidence" value="ECO:0007669"/>
    <property type="project" value="InterPro"/>
</dbReference>
<dbReference type="Pfam" id="PF13822">
    <property type="entry name" value="ACC_epsilon"/>
    <property type="match status" value="1"/>
</dbReference>
<dbReference type="AlphaFoldDB" id="A0A6I4VYI3"/>
<gene>
    <name evidence="2" type="ORF">GQ466_03155</name>
</gene>
<proteinExistence type="predicted"/>
<reference evidence="2 3" key="1">
    <citation type="submission" date="2019-12" db="EMBL/GenBank/DDBJ databases">
        <title>Nocardia macrotermitis sp. nov. and Nocardia aurantia sp. nov., isolated from the gut of the fungus growing-termite Macrotermes natalensis.</title>
        <authorList>
            <person name="Christine B."/>
            <person name="Rene B."/>
        </authorList>
    </citation>
    <scope>NUCLEOTIDE SEQUENCE [LARGE SCALE GENOMIC DNA]</scope>
    <source>
        <strain evidence="2 3">DSM 102126</strain>
    </source>
</reference>
<evidence type="ECO:0000313" key="3">
    <source>
        <dbReference type="Proteomes" id="UP000431901"/>
    </source>
</evidence>
<dbReference type="Proteomes" id="UP000431901">
    <property type="component" value="Unassembled WGS sequence"/>
</dbReference>